<evidence type="ECO:0000256" key="9">
    <source>
        <dbReference type="ARBA" id="ARBA00023242"/>
    </source>
</evidence>
<dbReference type="GO" id="GO:0000981">
    <property type="term" value="F:DNA-binding transcription factor activity, RNA polymerase II-specific"/>
    <property type="evidence" value="ECO:0007669"/>
    <property type="project" value="TreeGrafter"/>
</dbReference>
<evidence type="ECO:0000256" key="12">
    <source>
        <dbReference type="SAM" id="SignalP"/>
    </source>
</evidence>
<dbReference type="SMART" id="SM00355">
    <property type="entry name" value="ZnF_C2H2"/>
    <property type="match status" value="3"/>
</dbReference>
<dbReference type="GO" id="GO:0008270">
    <property type="term" value="F:zinc ion binding"/>
    <property type="evidence" value="ECO:0007669"/>
    <property type="project" value="UniProtKB-KW"/>
</dbReference>
<keyword evidence="8" id="KW-0804">Transcription</keyword>
<proteinExistence type="predicted"/>
<accession>A0A8C8ADG3</accession>
<feature type="compositionally biased region" description="Polar residues" evidence="11">
    <location>
        <begin position="109"/>
        <end position="118"/>
    </location>
</feature>
<comment type="subcellular location">
    <subcellularLocation>
        <location evidence="1">Nucleus</location>
    </subcellularLocation>
</comment>
<evidence type="ECO:0000256" key="3">
    <source>
        <dbReference type="ARBA" id="ARBA00022737"/>
    </source>
</evidence>
<dbReference type="FunFam" id="3.30.160.60:FF:000087">
    <property type="entry name" value="Zinc finger protein 354B"/>
    <property type="match status" value="1"/>
</dbReference>
<dbReference type="GO" id="GO:0000977">
    <property type="term" value="F:RNA polymerase II transcription regulatory region sequence-specific DNA binding"/>
    <property type="evidence" value="ECO:0007669"/>
    <property type="project" value="TreeGrafter"/>
</dbReference>
<dbReference type="FunFam" id="3.30.160.60:FF:000099">
    <property type="entry name" value="Zinc finger protein 79"/>
    <property type="match status" value="1"/>
</dbReference>
<keyword evidence="2" id="KW-0479">Metal-binding</keyword>
<protein>
    <recommendedName>
        <fullName evidence="13">C2H2-type domain-containing protein</fullName>
    </recommendedName>
</protein>
<keyword evidence="15" id="KW-1185">Reference proteome</keyword>
<dbReference type="InterPro" id="IPR036236">
    <property type="entry name" value="Znf_C2H2_sf"/>
</dbReference>
<evidence type="ECO:0000256" key="10">
    <source>
        <dbReference type="PROSITE-ProRule" id="PRU00042"/>
    </source>
</evidence>
<dbReference type="InterPro" id="IPR013087">
    <property type="entry name" value="Znf_C2H2_type"/>
</dbReference>
<organism evidence="14 15">
    <name type="scientific">Otus sunia</name>
    <name type="common">Oriental scops-owl</name>
    <dbReference type="NCBI Taxonomy" id="257818"/>
    <lineage>
        <taxon>Eukaryota</taxon>
        <taxon>Metazoa</taxon>
        <taxon>Chordata</taxon>
        <taxon>Craniata</taxon>
        <taxon>Vertebrata</taxon>
        <taxon>Euteleostomi</taxon>
        <taxon>Archelosauria</taxon>
        <taxon>Archosauria</taxon>
        <taxon>Dinosauria</taxon>
        <taxon>Saurischia</taxon>
        <taxon>Theropoda</taxon>
        <taxon>Coelurosauria</taxon>
        <taxon>Aves</taxon>
        <taxon>Neognathae</taxon>
        <taxon>Neoaves</taxon>
        <taxon>Telluraves</taxon>
        <taxon>Strigiformes</taxon>
        <taxon>Strigidae</taxon>
        <taxon>Otus</taxon>
    </lineage>
</organism>
<feature type="domain" description="C2H2-type" evidence="13">
    <location>
        <begin position="153"/>
        <end position="180"/>
    </location>
</feature>
<evidence type="ECO:0000313" key="15">
    <source>
        <dbReference type="Proteomes" id="UP000694552"/>
    </source>
</evidence>
<feature type="signal peptide" evidence="12">
    <location>
        <begin position="1"/>
        <end position="15"/>
    </location>
</feature>
<feature type="domain" description="C2H2-type" evidence="13">
    <location>
        <begin position="208"/>
        <end position="235"/>
    </location>
</feature>
<feature type="compositionally biased region" description="Basic and acidic residues" evidence="11">
    <location>
        <begin position="80"/>
        <end position="95"/>
    </location>
</feature>
<dbReference type="Proteomes" id="UP000694552">
    <property type="component" value="Unplaced"/>
</dbReference>
<dbReference type="InterPro" id="IPR050717">
    <property type="entry name" value="C2H2-ZF_Transcription_Reg"/>
</dbReference>
<sequence>MASVFFLGLCPAIELFLPPSTVFIDYFFFLHLPQQMGAANTEQAETWSRWLLFMSLKRHQLSPFGLPTGSETDKQEEEQCQPREEQRGMLQRSEEEPQSPTVDVEHDGQQQPDDTQGSHAPREPQKSPLKQTCGEDLQEGTTQPQSSSRRKEYKCEHCGKLFTWRSNLSHHRQIYTGVRPYNCRDCGKKLWNSWKLVCHRTTQIKKPFVCTTCGKRFCFISHLSRHQIIHTEERPYTCSDCGRGFRQRCHLLKHHLVIHKSPVHLQTHWWYEGTSSRQH</sequence>
<keyword evidence="3" id="KW-0677">Repeat</keyword>
<dbReference type="PROSITE" id="PS50157">
    <property type="entry name" value="ZINC_FINGER_C2H2_2"/>
    <property type="match status" value="3"/>
</dbReference>
<dbReference type="Pfam" id="PF00096">
    <property type="entry name" value="zf-C2H2"/>
    <property type="match status" value="3"/>
</dbReference>
<evidence type="ECO:0000256" key="7">
    <source>
        <dbReference type="ARBA" id="ARBA00023125"/>
    </source>
</evidence>
<evidence type="ECO:0000313" key="14">
    <source>
        <dbReference type="Ensembl" id="ENSOSUP00000003823.1"/>
    </source>
</evidence>
<evidence type="ECO:0000259" key="13">
    <source>
        <dbReference type="PROSITE" id="PS50157"/>
    </source>
</evidence>
<reference evidence="14" key="1">
    <citation type="submission" date="2025-08" db="UniProtKB">
        <authorList>
            <consortium name="Ensembl"/>
        </authorList>
    </citation>
    <scope>IDENTIFICATION</scope>
</reference>
<evidence type="ECO:0000256" key="1">
    <source>
        <dbReference type="ARBA" id="ARBA00004123"/>
    </source>
</evidence>
<evidence type="ECO:0000256" key="6">
    <source>
        <dbReference type="ARBA" id="ARBA00023015"/>
    </source>
</evidence>
<evidence type="ECO:0000256" key="8">
    <source>
        <dbReference type="ARBA" id="ARBA00023163"/>
    </source>
</evidence>
<evidence type="ECO:0000256" key="4">
    <source>
        <dbReference type="ARBA" id="ARBA00022771"/>
    </source>
</evidence>
<keyword evidence="5" id="KW-0862">Zinc</keyword>
<dbReference type="Ensembl" id="ENSOSUT00000003941.1">
    <property type="protein sequence ID" value="ENSOSUP00000003823.1"/>
    <property type="gene ID" value="ENSOSUG00000002770.1"/>
</dbReference>
<dbReference type="AlphaFoldDB" id="A0A8C8ADG3"/>
<dbReference type="SUPFAM" id="SSF57667">
    <property type="entry name" value="beta-beta-alpha zinc fingers"/>
    <property type="match status" value="2"/>
</dbReference>
<evidence type="ECO:0000256" key="2">
    <source>
        <dbReference type="ARBA" id="ARBA00022723"/>
    </source>
</evidence>
<keyword evidence="6" id="KW-0805">Transcription regulation</keyword>
<keyword evidence="9" id="KW-0539">Nucleus</keyword>
<dbReference type="Gene3D" id="3.30.160.60">
    <property type="entry name" value="Classic Zinc Finger"/>
    <property type="match status" value="3"/>
</dbReference>
<feature type="region of interest" description="Disordered" evidence="11">
    <location>
        <begin position="63"/>
        <end position="148"/>
    </location>
</feature>
<keyword evidence="12" id="KW-0732">Signal</keyword>
<dbReference type="GO" id="GO:0005634">
    <property type="term" value="C:nucleus"/>
    <property type="evidence" value="ECO:0007669"/>
    <property type="project" value="UniProtKB-SubCell"/>
</dbReference>
<keyword evidence="7" id="KW-0238">DNA-binding</keyword>
<name>A0A8C8ADG3_9STRI</name>
<keyword evidence="4 10" id="KW-0863">Zinc-finger</keyword>
<feature type="chain" id="PRO_5034351953" description="C2H2-type domain-containing protein" evidence="12">
    <location>
        <begin position="16"/>
        <end position="279"/>
    </location>
</feature>
<feature type="domain" description="C2H2-type" evidence="13">
    <location>
        <begin position="236"/>
        <end position="264"/>
    </location>
</feature>
<dbReference type="FunFam" id="3.30.160.60:FF:001049">
    <property type="entry name" value="zinc finger protein 319"/>
    <property type="match status" value="1"/>
</dbReference>
<evidence type="ECO:0000256" key="5">
    <source>
        <dbReference type="ARBA" id="ARBA00022833"/>
    </source>
</evidence>
<dbReference type="PANTHER" id="PTHR14196:SF12">
    <property type="entry name" value="ZINC FINGER PROTEIN 208-LIKE"/>
    <property type="match status" value="1"/>
</dbReference>
<evidence type="ECO:0000256" key="11">
    <source>
        <dbReference type="SAM" id="MobiDB-lite"/>
    </source>
</evidence>
<dbReference type="PANTHER" id="PTHR14196">
    <property type="entry name" value="ODD-SKIPPED - RELATED"/>
    <property type="match status" value="1"/>
</dbReference>
<dbReference type="PROSITE" id="PS00028">
    <property type="entry name" value="ZINC_FINGER_C2H2_1"/>
    <property type="match status" value="2"/>
</dbReference>
<reference evidence="14" key="2">
    <citation type="submission" date="2025-09" db="UniProtKB">
        <authorList>
            <consortium name="Ensembl"/>
        </authorList>
    </citation>
    <scope>IDENTIFICATION</scope>
</reference>